<accession>A0ABP0JS64</accession>
<gene>
    <name evidence="1" type="ORF">SCF082_LOCUS13569</name>
</gene>
<name>A0ABP0JS64_9DINO</name>
<dbReference type="InterPro" id="IPR000756">
    <property type="entry name" value="Diacylglycerol_kin_accessory"/>
</dbReference>
<comment type="caution">
    <text evidence="1">The sequence shown here is derived from an EMBL/GenBank/DDBJ whole genome shotgun (WGS) entry which is preliminary data.</text>
</comment>
<dbReference type="Proteomes" id="UP001642464">
    <property type="component" value="Unassembled WGS sequence"/>
</dbReference>
<evidence type="ECO:0000313" key="2">
    <source>
        <dbReference type="Proteomes" id="UP001642464"/>
    </source>
</evidence>
<evidence type="ECO:0000313" key="1">
    <source>
        <dbReference type="EMBL" id="CAK9017291.1"/>
    </source>
</evidence>
<dbReference type="PROSITE" id="PS51257">
    <property type="entry name" value="PROKAR_LIPOPROTEIN"/>
    <property type="match status" value="1"/>
</dbReference>
<sequence>MHFDKHRTKSQTCNLFVYGMAGCLQEMRCWSVQHIGNIVSNLYQGKDKNGTLIMDSEGDLGEPQLIGNPESLMFLNISSYAGGKAQHECDIGVDPPPAETSVNVVQDPGDGKLEVVTLPLIANIAMDKLVHQARKVCSGGPYFLEYFQNDDDVHCFFEVDGEFYHAVNPESTSVYLYKKLQVLQRVPTGDTSDEDWFDIPEVTC</sequence>
<reference evidence="1 2" key="1">
    <citation type="submission" date="2024-02" db="EMBL/GenBank/DDBJ databases">
        <authorList>
            <person name="Chen Y."/>
            <person name="Shah S."/>
            <person name="Dougan E. K."/>
            <person name="Thang M."/>
            <person name="Chan C."/>
        </authorList>
    </citation>
    <scope>NUCLEOTIDE SEQUENCE [LARGE SCALE GENOMIC DNA]</scope>
</reference>
<dbReference type="Pfam" id="PF00609">
    <property type="entry name" value="DAGK_acc"/>
    <property type="match status" value="1"/>
</dbReference>
<proteinExistence type="predicted"/>
<keyword evidence="2" id="KW-1185">Reference proteome</keyword>
<organism evidence="1 2">
    <name type="scientific">Durusdinium trenchii</name>
    <dbReference type="NCBI Taxonomy" id="1381693"/>
    <lineage>
        <taxon>Eukaryota</taxon>
        <taxon>Sar</taxon>
        <taxon>Alveolata</taxon>
        <taxon>Dinophyceae</taxon>
        <taxon>Suessiales</taxon>
        <taxon>Symbiodiniaceae</taxon>
        <taxon>Durusdinium</taxon>
    </lineage>
</organism>
<dbReference type="EMBL" id="CAXAMM010008435">
    <property type="protein sequence ID" value="CAK9017291.1"/>
    <property type="molecule type" value="Genomic_DNA"/>
</dbReference>
<protein>
    <submittedName>
        <fullName evidence="1">Uncharacterized protein</fullName>
    </submittedName>
</protein>